<feature type="transmembrane region" description="Helical" evidence="2">
    <location>
        <begin position="7"/>
        <end position="25"/>
    </location>
</feature>
<dbReference type="InterPro" id="IPR024232">
    <property type="entry name" value="SpoIIIAH"/>
</dbReference>
<proteinExistence type="predicted"/>
<dbReference type="EMBL" id="CP104064">
    <property type="protein sequence ID" value="WAH39002.1"/>
    <property type="molecule type" value="Genomic_DNA"/>
</dbReference>
<dbReference type="Pfam" id="PF12685">
    <property type="entry name" value="SpoIIIAH"/>
    <property type="match status" value="1"/>
</dbReference>
<protein>
    <submittedName>
        <fullName evidence="3">SpoIIIAH-like family protein</fullName>
    </submittedName>
</protein>
<feature type="compositionally biased region" description="Low complexity" evidence="1">
    <location>
        <begin position="30"/>
        <end position="56"/>
    </location>
</feature>
<dbReference type="InterPro" id="IPR038503">
    <property type="entry name" value="SpoIIIAH_sf"/>
</dbReference>
<name>A0ABY6Z844_9BACL</name>
<dbReference type="Gene3D" id="1.10.287.4300">
    <property type="entry name" value="Stage III sporulation protein AH-like"/>
    <property type="match status" value="1"/>
</dbReference>
<evidence type="ECO:0000313" key="3">
    <source>
        <dbReference type="EMBL" id="WAH39002.1"/>
    </source>
</evidence>
<feature type="compositionally biased region" description="Low complexity" evidence="1">
    <location>
        <begin position="64"/>
        <end position="84"/>
    </location>
</feature>
<evidence type="ECO:0000256" key="2">
    <source>
        <dbReference type="SAM" id="Phobius"/>
    </source>
</evidence>
<evidence type="ECO:0000313" key="4">
    <source>
        <dbReference type="Proteomes" id="UP001164803"/>
    </source>
</evidence>
<gene>
    <name evidence="3" type="ORF">NZD86_11225</name>
</gene>
<keyword evidence="4" id="KW-1185">Reference proteome</keyword>
<feature type="region of interest" description="Disordered" evidence="1">
    <location>
        <begin position="30"/>
        <end position="84"/>
    </location>
</feature>
<keyword evidence="2" id="KW-1133">Transmembrane helix</keyword>
<organism evidence="3 4">
    <name type="scientific">Alicyclobacillus dauci</name>
    <dbReference type="NCBI Taxonomy" id="1475485"/>
    <lineage>
        <taxon>Bacteria</taxon>
        <taxon>Bacillati</taxon>
        <taxon>Bacillota</taxon>
        <taxon>Bacilli</taxon>
        <taxon>Bacillales</taxon>
        <taxon>Alicyclobacillaceae</taxon>
        <taxon>Alicyclobacillus</taxon>
    </lineage>
</organism>
<evidence type="ECO:0000256" key="1">
    <source>
        <dbReference type="SAM" id="MobiDB-lite"/>
    </source>
</evidence>
<dbReference type="Proteomes" id="UP001164803">
    <property type="component" value="Chromosome"/>
</dbReference>
<dbReference type="RefSeq" id="WP_268046631.1">
    <property type="nucleotide sequence ID" value="NZ_CP104064.1"/>
</dbReference>
<accession>A0ABY6Z844</accession>
<sequence>MVKRQTVWLSTMMVLSLMLIGYYTMNNQTSTTSATPSNPSVSTSSDTPGTGSSAQGSGSGSGSTTGDNSTSTTTGPTGGSVSDWFTSQQTSVDQQMSQQIASLKSVMANNNASSDQVAQAAKQVGQLESLNAGLGNATQAIKADGFTNAVIVPDAKEQNFQVYVQTNNLQKSDAIKIMNIVSQQLDVSMLNVTVKAHNS</sequence>
<reference evidence="3" key="1">
    <citation type="submission" date="2022-08" db="EMBL/GenBank/DDBJ databases">
        <title>Alicyclobacillus dauci DSM2870, complete genome.</title>
        <authorList>
            <person name="Wang Q."/>
            <person name="Cai R."/>
            <person name="Wang Z."/>
        </authorList>
    </citation>
    <scope>NUCLEOTIDE SEQUENCE</scope>
    <source>
        <strain evidence="3">DSM 28700</strain>
    </source>
</reference>
<keyword evidence="2" id="KW-0472">Membrane</keyword>
<keyword evidence="2" id="KW-0812">Transmembrane</keyword>